<protein>
    <recommendedName>
        <fullName evidence="11">Probable nicotinate-nucleotide adenylyltransferase</fullName>
        <ecNumber evidence="11">2.7.7.18</ecNumber>
    </recommendedName>
    <alternativeName>
        <fullName evidence="11">Deamido-NAD(+) diphosphorylase</fullName>
    </alternativeName>
    <alternativeName>
        <fullName evidence="11">Deamido-NAD(+) pyrophosphorylase</fullName>
    </alternativeName>
    <alternativeName>
        <fullName evidence="11">Nicotinate mononucleotide adenylyltransferase</fullName>
        <shortName evidence="11">NaMN adenylyltransferase</shortName>
    </alternativeName>
</protein>
<evidence type="ECO:0000256" key="8">
    <source>
        <dbReference type="ARBA" id="ARBA00022840"/>
    </source>
</evidence>
<reference evidence="14" key="1">
    <citation type="submission" date="2017-05" db="EMBL/GenBank/DDBJ databases">
        <title>Improved OligoMM genomes.</title>
        <authorList>
            <person name="Garzetti D."/>
        </authorList>
    </citation>
    <scope>NUCLEOTIDE SEQUENCE [LARGE SCALE GENOMIC DNA]</scope>
    <source>
        <strain evidence="14">YL45</strain>
    </source>
</reference>
<dbReference type="NCBIfam" id="TIGR00482">
    <property type="entry name" value="nicotinate (nicotinamide) nucleotide adenylyltransferase"/>
    <property type="match status" value="1"/>
</dbReference>
<evidence type="ECO:0000256" key="7">
    <source>
        <dbReference type="ARBA" id="ARBA00022741"/>
    </source>
</evidence>
<feature type="domain" description="Cytidyltransferase-like" evidence="12">
    <location>
        <begin position="5"/>
        <end position="178"/>
    </location>
</feature>
<comment type="caution">
    <text evidence="13">The sequence shown here is derived from an EMBL/GenBank/DDBJ whole genome shotgun (WGS) entry which is preliminary data.</text>
</comment>
<dbReference type="GeneID" id="78361927"/>
<comment type="pathway">
    <text evidence="2 11">Cofactor biosynthesis; NAD(+) biosynthesis; deamido-NAD(+) from nicotinate D-ribonucleotide: step 1/1.</text>
</comment>
<organism evidence="13 14">
    <name type="scientific">Turicimonas muris</name>
    <dbReference type="NCBI Taxonomy" id="1796652"/>
    <lineage>
        <taxon>Bacteria</taxon>
        <taxon>Pseudomonadati</taxon>
        <taxon>Pseudomonadota</taxon>
        <taxon>Betaproteobacteria</taxon>
        <taxon>Burkholderiales</taxon>
        <taxon>Sutterellaceae</taxon>
        <taxon>Turicimonas</taxon>
    </lineage>
</organism>
<evidence type="ECO:0000256" key="1">
    <source>
        <dbReference type="ARBA" id="ARBA00002324"/>
    </source>
</evidence>
<keyword evidence="9 11" id="KW-0520">NAD</keyword>
<dbReference type="EC" id="2.7.7.18" evidence="11"/>
<dbReference type="InterPro" id="IPR004821">
    <property type="entry name" value="Cyt_trans-like"/>
</dbReference>
<comment type="similarity">
    <text evidence="3 11">Belongs to the NadD family.</text>
</comment>
<dbReference type="UniPathway" id="UPA00253">
    <property type="reaction ID" value="UER00332"/>
</dbReference>
<dbReference type="Gene3D" id="3.40.50.620">
    <property type="entry name" value="HUPs"/>
    <property type="match status" value="1"/>
</dbReference>
<dbReference type="GO" id="GO:0004515">
    <property type="term" value="F:nicotinate-nucleotide adenylyltransferase activity"/>
    <property type="evidence" value="ECO:0007669"/>
    <property type="project" value="UniProtKB-UniRule"/>
</dbReference>
<keyword evidence="4 11" id="KW-0662">Pyridine nucleotide biosynthesis</keyword>
<dbReference type="AlphaFoldDB" id="A0A227KGM0"/>
<accession>A0A227KGM0</accession>
<evidence type="ECO:0000256" key="3">
    <source>
        <dbReference type="ARBA" id="ARBA00009014"/>
    </source>
</evidence>
<evidence type="ECO:0000256" key="6">
    <source>
        <dbReference type="ARBA" id="ARBA00022695"/>
    </source>
</evidence>
<dbReference type="Proteomes" id="UP000214610">
    <property type="component" value="Unassembled WGS sequence"/>
</dbReference>
<evidence type="ECO:0000256" key="5">
    <source>
        <dbReference type="ARBA" id="ARBA00022679"/>
    </source>
</evidence>
<keyword evidence="8 11" id="KW-0067">ATP-binding</keyword>
<name>A0A227KGM0_9BURK</name>
<evidence type="ECO:0000313" key="13">
    <source>
        <dbReference type="EMBL" id="OXE46046.1"/>
    </source>
</evidence>
<dbReference type="InterPro" id="IPR005248">
    <property type="entry name" value="NadD/NMNAT"/>
</dbReference>
<evidence type="ECO:0000256" key="10">
    <source>
        <dbReference type="ARBA" id="ARBA00048721"/>
    </source>
</evidence>
<keyword evidence="7 11" id="KW-0547">Nucleotide-binding</keyword>
<dbReference type="GO" id="GO:0009435">
    <property type="term" value="P:NAD+ biosynthetic process"/>
    <property type="evidence" value="ECO:0007669"/>
    <property type="project" value="UniProtKB-UniRule"/>
</dbReference>
<evidence type="ECO:0000256" key="2">
    <source>
        <dbReference type="ARBA" id="ARBA00005019"/>
    </source>
</evidence>
<dbReference type="PANTHER" id="PTHR39321">
    <property type="entry name" value="NICOTINATE-NUCLEOTIDE ADENYLYLTRANSFERASE-RELATED"/>
    <property type="match status" value="1"/>
</dbReference>
<evidence type="ECO:0000259" key="12">
    <source>
        <dbReference type="Pfam" id="PF01467"/>
    </source>
</evidence>
<dbReference type="GO" id="GO:0005524">
    <property type="term" value="F:ATP binding"/>
    <property type="evidence" value="ECO:0007669"/>
    <property type="project" value="UniProtKB-KW"/>
</dbReference>
<proteinExistence type="inferred from homology"/>
<dbReference type="EMBL" id="NHMP01000006">
    <property type="protein sequence ID" value="OXE46046.1"/>
    <property type="molecule type" value="Genomic_DNA"/>
</dbReference>
<evidence type="ECO:0000313" key="14">
    <source>
        <dbReference type="Proteomes" id="UP000214610"/>
    </source>
</evidence>
<keyword evidence="14" id="KW-1185">Reference proteome</keyword>
<dbReference type="Pfam" id="PF01467">
    <property type="entry name" value="CTP_transf_like"/>
    <property type="match status" value="1"/>
</dbReference>
<comment type="function">
    <text evidence="1 11">Catalyzes the reversible adenylation of nicotinate mononucleotide (NaMN) to nicotinic acid adenine dinucleotide (NaAD).</text>
</comment>
<keyword evidence="5 11" id="KW-0808">Transferase</keyword>
<dbReference type="CDD" id="cd02165">
    <property type="entry name" value="NMNAT"/>
    <property type="match status" value="1"/>
</dbReference>
<comment type="catalytic activity">
    <reaction evidence="10 11">
        <text>nicotinate beta-D-ribonucleotide + ATP + H(+) = deamido-NAD(+) + diphosphate</text>
        <dbReference type="Rhea" id="RHEA:22860"/>
        <dbReference type="ChEBI" id="CHEBI:15378"/>
        <dbReference type="ChEBI" id="CHEBI:30616"/>
        <dbReference type="ChEBI" id="CHEBI:33019"/>
        <dbReference type="ChEBI" id="CHEBI:57502"/>
        <dbReference type="ChEBI" id="CHEBI:58437"/>
        <dbReference type="EC" id="2.7.7.18"/>
    </reaction>
</comment>
<dbReference type="RefSeq" id="WP_066593883.1">
    <property type="nucleotide sequence ID" value="NZ_CAJTBZ010000026.1"/>
</dbReference>
<dbReference type="InterPro" id="IPR014729">
    <property type="entry name" value="Rossmann-like_a/b/a_fold"/>
</dbReference>
<keyword evidence="6 11" id="KW-0548">Nucleotidyltransferase</keyword>
<evidence type="ECO:0000256" key="11">
    <source>
        <dbReference type="HAMAP-Rule" id="MF_00244"/>
    </source>
</evidence>
<dbReference type="HAMAP" id="MF_00244">
    <property type="entry name" value="NaMN_adenylyltr"/>
    <property type="match status" value="1"/>
</dbReference>
<sequence length="216" mass="24539">MRIGIFGGSFDPVHSAHIQMALGAKLQLNLDELFLVPTRPWQKTARASDEDRLEMLKIACAPYSSHLKIDTRELVRAGQSYSIDTIFSFRKQFGLDCKLFFVMGADQWRNLTTWVQWQRFPELTNLAVFKRNGIAFSDPYKAKYKVLPASDSKNCSAFGGIFLLNLPEQDVSSSAIRQILFQEPSRSSSIVGLDPNVHNYILEHKLYLPREGSHKA</sequence>
<evidence type="ECO:0000256" key="4">
    <source>
        <dbReference type="ARBA" id="ARBA00022642"/>
    </source>
</evidence>
<dbReference type="PANTHER" id="PTHR39321:SF3">
    <property type="entry name" value="PHOSPHOPANTETHEINE ADENYLYLTRANSFERASE"/>
    <property type="match status" value="1"/>
</dbReference>
<evidence type="ECO:0000256" key="9">
    <source>
        <dbReference type="ARBA" id="ARBA00023027"/>
    </source>
</evidence>
<dbReference type="SUPFAM" id="SSF52374">
    <property type="entry name" value="Nucleotidylyl transferase"/>
    <property type="match status" value="1"/>
</dbReference>
<gene>
    <name evidence="11" type="primary">nadD</name>
    <name evidence="13" type="ORF">ADH67_10025</name>
</gene>